<dbReference type="InterPro" id="IPR000055">
    <property type="entry name" value="Restrct_endonuc_typeI_TRD"/>
</dbReference>
<comment type="similarity">
    <text evidence="1">Belongs to the type-I restriction system S methylase family.</text>
</comment>
<sequence>MSFSLIQLAENNLSNGVFNDAKLVGSGYKLINVKDMYVGDQVDIKNLTLLNIGEPEFKRNQVKYGDIFFTRSSIVPSGIAYSNVNLSNDDDITFDGHLMKMSPDLNLVVPYYLSAKFKTWTLRKRFISRGKQSTMTTIGQSDISDILVEIPSIEEQQKIASFLTSVDSRISQLTEKHRLLKEYKKGVMQQIFSQQLRFKDEDGKAFPEWEEKQFADVFNRKTTKNKDNNLNVLTISAQQGLVSQLEYFNKSVSAKDVTGYYLLERGDFAYNKSYSKGYPMGAIKPLNKYDSGVVSTLYICFRPKANHCEFFFEQFFNGGLLNSEIAKIAQEGARNHGLLNVSVKEFFDDIKMSIPCLKEQQKIAQLLKSIDKKIDAVEQQVEQTKLFKKGLLQQMFV</sequence>
<evidence type="ECO:0000256" key="3">
    <source>
        <dbReference type="ARBA" id="ARBA00023125"/>
    </source>
</evidence>
<dbReference type="GO" id="GO:0003677">
    <property type="term" value="F:DNA binding"/>
    <property type="evidence" value="ECO:0007669"/>
    <property type="project" value="UniProtKB-KW"/>
</dbReference>
<evidence type="ECO:0000256" key="1">
    <source>
        <dbReference type="ARBA" id="ARBA00010923"/>
    </source>
</evidence>
<dbReference type="SUPFAM" id="SSF116734">
    <property type="entry name" value="DNA methylase specificity domain"/>
    <property type="match status" value="2"/>
</dbReference>
<keyword evidence="3" id="KW-0238">DNA-binding</keyword>
<dbReference type="Gene3D" id="3.90.220.20">
    <property type="entry name" value="DNA methylase specificity domains"/>
    <property type="match status" value="2"/>
</dbReference>
<evidence type="ECO:0000259" key="4">
    <source>
        <dbReference type="Pfam" id="PF01420"/>
    </source>
</evidence>
<dbReference type="AlphaFoldDB" id="A0A2S7XFQ3"/>
<accession>A0A2S7XFQ3</accession>
<dbReference type="Proteomes" id="UP000239263">
    <property type="component" value="Unassembled WGS sequence"/>
</dbReference>
<dbReference type="Pfam" id="PF01420">
    <property type="entry name" value="Methylase_S"/>
    <property type="match status" value="2"/>
</dbReference>
<proteinExistence type="inferred from homology"/>
<comment type="caution">
    <text evidence="5">The sequence shown here is derived from an EMBL/GenBank/DDBJ whole genome shotgun (WGS) entry which is preliminary data.</text>
</comment>
<protein>
    <recommendedName>
        <fullName evidence="4">Type I restriction modification DNA specificity domain-containing protein</fullName>
    </recommendedName>
</protein>
<dbReference type="InterPro" id="IPR044946">
    <property type="entry name" value="Restrct_endonuc_typeI_TRD_sf"/>
</dbReference>
<dbReference type="GO" id="GO:0009307">
    <property type="term" value="P:DNA restriction-modification system"/>
    <property type="evidence" value="ECO:0007669"/>
    <property type="project" value="UniProtKB-KW"/>
</dbReference>
<dbReference type="InterPro" id="IPR052021">
    <property type="entry name" value="Type-I_RS_S_subunit"/>
</dbReference>
<dbReference type="PANTHER" id="PTHR30408">
    <property type="entry name" value="TYPE-1 RESTRICTION ENZYME ECOKI SPECIFICITY PROTEIN"/>
    <property type="match status" value="1"/>
</dbReference>
<reference evidence="5 6" key="1">
    <citation type="submission" date="2016-12" db="EMBL/GenBank/DDBJ databases">
        <title>Diversity of luminous bacteria.</title>
        <authorList>
            <person name="Yoshizawa S."/>
            <person name="Kogure K."/>
        </authorList>
    </citation>
    <scope>NUCLEOTIDE SEQUENCE [LARGE SCALE GENOMIC DNA]</scope>
    <source>
        <strain evidence="5 6">ATCC 33715</strain>
    </source>
</reference>
<gene>
    <name evidence="5" type="ORF">BTO22_10005</name>
</gene>
<dbReference type="PANTHER" id="PTHR30408:SF12">
    <property type="entry name" value="TYPE I RESTRICTION ENZYME MJAVIII SPECIFICITY SUBUNIT"/>
    <property type="match status" value="1"/>
</dbReference>
<feature type="domain" description="Type I restriction modification DNA specificity" evidence="4">
    <location>
        <begin position="67"/>
        <end position="175"/>
    </location>
</feature>
<name>A0A2S7XFQ3_9GAMM</name>
<keyword evidence="2" id="KW-0680">Restriction system</keyword>
<evidence type="ECO:0000256" key="2">
    <source>
        <dbReference type="ARBA" id="ARBA00022747"/>
    </source>
</evidence>
<dbReference type="EMBL" id="MSCO01000001">
    <property type="protein sequence ID" value="PQJ90170.1"/>
    <property type="molecule type" value="Genomic_DNA"/>
</dbReference>
<feature type="domain" description="Type I restriction modification DNA specificity" evidence="4">
    <location>
        <begin position="208"/>
        <end position="380"/>
    </location>
</feature>
<evidence type="ECO:0000313" key="5">
    <source>
        <dbReference type="EMBL" id="PQJ90170.1"/>
    </source>
</evidence>
<evidence type="ECO:0000313" key="6">
    <source>
        <dbReference type="Proteomes" id="UP000239263"/>
    </source>
</evidence>
<organism evidence="5 6">
    <name type="scientific">Aliivibrio sifiae</name>
    <dbReference type="NCBI Taxonomy" id="566293"/>
    <lineage>
        <taxon>Bacteria</taxon>
        <taxon>Pseudomonadati</taxon>
        <taxon>Pseudomonadota</taxon>
        <taxon>Gammaproteobacteria</taxon>
        <taxon>Vibrionales</taxon>
        <taxon>Vibrionaceae</taxon>
        <taxon>Aliivibrio</taxon>
    </lineage>
</organism>